<evidence type="ECO:0000256" key="5">
    <source>
        <dbReference type="ARBA" id="ARBA00022989"/>
    </source>
</evidence>
<reference evidence="8 9" key="1">
    <citation type="journal article" date="2019" name="Plant Biotechnol. J.">
        <title>The red bayberry genome and genetic basis of sex determination.</title>
        <authorList>
            <person name="Jia H.M."/>
            <person name="Jia H.J."/>
            <person name="Cai Q.L."/>
            <person name="Wang Y."/>
            <person name="Zhao H.B."/>
            <person name="Yang W.F."/>
            <person name="Wang G.Y."/>
            <person name="Li Y.H."/>
            <person name="Zhan D.L."/>
            <person name="Shen Y.T."/>
            <person name="Niu Q.F."/>
            <person name="Chang L."/>
            <person name="Qiu J."/>
            <person name="Zhao L."/>
            <person name="Xie H.B."/>
            <person name="Fu W.Y."/>
            <person name="Jin J."/>
            <person name="Li X.W."/>
            <person name="Jiao Y."/>
            <person name="Zhou C.C."/>
            <person name="Tu T."/>
            <person name="Chai C.Y."/>
            <person name="Gao J.L."/>
            <person name="Fan L.J."/>
            <person name="van de Weg E."/>
            <person name="Wang J.Y."/>
            <person name="Gao Z.S."/>
        </authorList>
    </citation>
    <scope>NUCLEOTIDE SEQUENCE [LARGE SCALE GENOMIC DNA]</scope>
    <source>
        <tissue evidence="8">Leaves</tissue>
    </source>
</reference>
<dbReference type="EMBL" id="RXIC02000026">
    <property type="protein sequence ID" value="KAB1202305.1"/>
    <property type="molecule type" value="Genomic_DNA"/>
</dbReference>
<feature type="transmembrane region" description="Helical" evidence="7">
    <location>
        <begin position="123"/>
        <end position="142"/>
    </location>
</feature>
<accession>A0A6A1UPH9</accession>
<evidence type="ECO:0000313" key="9">
    <source>
        <dbReference type="Proteomes" id="UP000516437"/>
    </source>
</evidence>
<proteinExistence type="inferred from homology"/>
<dbReference type="AlphaFoldDB" id="A0A6A1UPH9"/>
<dbReference type="InterPro" id="IPR050549">
    <property type="entry name" value="MFS_Trehalose_Transporter"/>
</dbReference>
<dbReference type="PANTHER" id="PTHR48021">
    <property type="match status" value="1"/>
</dbReference>
<keyword evidence="5 7" id="KW-1133">Transmembrane helix</keyword>
<feature type="transmembrane region" description="Helical" evidence="7">
    <location>
        <begin position="87"/>
        <end position="111"/>
    </location>
</feature>
<comment type="subcellular location">
    <subcellularLocation>
        <location evidence="1">Membrane</location>
    </subcellularLocation>
</comment>
<evidence type="ECO:0000256" key="3">
    <source>
        <dbReference type="ARBA" id="ARBA00022597"/>
    </source>
</evidence>
<evidence type="ECO:0000256" key="2">
    <source>
        <dbReference type="ARBA" id="ARBA00010992"/>
    </source>
</evidence>
<dbReference type="GO" id="GO:0022857">
    <property type="term" value="F:transmembrane transporter activity"/>
    <property type="evidence" value="ECO:0007669"/>
    <property type="project" value="InterPro"/>
</dbReference>
<dbReference type="Gene3D" id="1.20.1250.20">
    <property type="entry name" value="MFS general substrate transporter like domains"/>
    <property type="match status" value="1"/>
</dbReference>
<comment type="caution">
    <text evidence="8">The sequence shown here is derived from an EMBL/GenBank/DDBJ whole genome shotgun (WGS) entry which is preliminary data.</text>
</comment>
<keyword evidence="9" id="KW-1185">Reference proteome</keyword>
<evidence type="ECO:0000313" key="8">
    <source>
        <dbReference type="EMBL" id="KAB1202305.1"/>
    </source>
</evidence>
<comment type="similarity">
    <text evidence="2">Belongs to the major facilitator superfamily. Sugar transporter (TC 2.A.1.1) family.</text>
</comment>
<dbReference type="OrthoDB" id="6612291at2759"/>
<gene>
    <name evidence="8" type="ORF">CJ030_MR8G008703</name>
</gene>
<dbReference type="InterPro" id="IPR036259">
    <property type="entry name" value="MFS_trans_sf"/>
</dbReference>
<evidence type="ECO:0000256" key="7">
    <source>
        <dbReference type="SAM" id="Phobius"/>
    </source>
</evidence>
<keyword evidence="6 7" id="KW-0472">Membrane</keyword>
<dbReference type="GO" id="GO:0016020">
    <property type="term" value="C:membrane"/>
    <property type="evidence" value="ECO:0007669"/>
    <property type="project" value="UniProtKB-SubCell"/>
</dbReference>
<keyword evidence="3 8" id="KW-0762">Sugar transport</keyword>
<dbReference type="Proteomes" id="UP000516437">
    <property type="component" value="Chromosome 8"/>
</dbReference>
<name>A0A6A1UPH9_9ROSI</name>
<dbReference type="SUPFAM" id="SSF103473">
    <property type="entry name" value="MFS general substrate transporter"/>
    <property type="match status" value="1"/>
</dbReference>
<feature type="transmembrane region" description="Helical" evidence="7">
    <location>
        <begin position="187"/>
        <end position="205"/>
    </location>
</feature>
<dbReference type="InterPro" id="IPR005828">
    <property type="entry name" value="MFS_sugar_transport-like"/>
</dbReference>
<evidence type="ECO:0000256" key="1">
    <source>
        <dbReference type="ARBA" id="ARBA00004370"/>
    </source>
</evidence>
<feature type="transmembrane region" description="Helical" evidence="7">
    <location>
        <begin position="163"/>
        <end position="181"/>
    </location>
</feature>
<evidence type="ECO:0000256" key="4">
    <source>
        <dbReference type="ARBA" id="ARBA00022692"/>
    </source>
</evidence>
<keyword evidence="3 8" id="KW-0813">Transport</keyword>
<keyword evidence="4 7" id="KW-0812">Transmembrane</keyword>
<sequence>MGEPERLTKSLIAKQEADNASCITNDRGGMRDSAATSSGAGAAVRPSDSSATVTLIVSTFVVACGAFTGGCLAVYSSLAEDGIIADLGLTVAEYSVFGSVLTIGAMIGAAISGRITDVIGRRWTLWVVDIFYIMGWLAIIFAKGPIYLAEITPKNLRGAFMSVSQSMTSYGASITFIIGSFVSWRTLALIGCIPPLLLLLGLFSIPESPRWLVKIGKDKEFEAALKRLRGGNVDTSQEASDIKVS</sequence>
<dbReference type="PANTHER" id="PTHR48021:SF15">
    <property type="entry name" value="SUGAR TRANSPORTER ERD6-LIKE 15 ISOFORM X1"/>
    <property type="match status" value="1"/>
</dbReference>
<evidence type="ECO:0000256" key="6">
    <source>
        <dbReference type="ARBA" id="ARBA00023136"/>
    </source>
</evidence>
<feature type="transmembrane region" description="Helical" evidence="7">
    <location>
        <begin position="55"/>
        <end position="75"/>
    </location>
</feature>
<protein>
    <submittedName>
        <fullName evidence="8">Sugar transporter ERD6-like 3</fullName>
    </submittedName>
</protein>
<organism evidence="8 9">
    <name type="scientific">Morella rubra</name>
    <name type="common">Chinese bayberry</name>
    <dbReference type="NCBI Taxonomy" id="262757"/>
    <lineage>
        <taxon>Eukaryota</taxon>
        <taxon>Viridiplantae</taxon>
        <taxon>Streptophyta</taxon>
        <taxon>Embryophyta</taxon>
        <taxon>Tracheophyta</taxon>
        <taxon>Spermatophyta</taxon>
        <taxon>Magnoliopsida</taxon>
        <taxon>eudicotyledons</taxon>
        <taxon>Gunneridae</taxon>
        <taxon>Pentapetalae</taxon>
        <taxon>rosids</taxon>
        <taxon>fabids</taxon>
        <taxon>Fagales</taxon>
        <taxon>Myricaceae</taxon>
        <taxon>Morella</taxon>
    </lineage>
</organism>
<dbReference type="Pfam" id="PF00083">
    <property type="entry name" value="Sugar_tr"/>
    <property type="match status" value="2"/>
</dbReference>